<dbReference type="InterPro" id="IPR036236">
    <property type="entry name" value="Znf_C2H2_sf"/>
</dbReference>
<evidence type="ECO:0000256" key="4">
    <source>
        <dbReference type="ARBA" id="ARBA00022833"/>
    </source>
</evidence>
<dbReference type="SMART" id="SM00355">
    <property type="entry name" value="ZnF_C2H2"/>
    <property type="match status" value="3"/>
</dbReference>
<dbReference type="Gene3D" id="3.30.160.60">
    <property type="entry name" value="Classic Zinc Finger"/>
    <property type="match status" value="1"/>
</dbReference>
<dbReference type="PANTHER" id="PTHR24393:SF34">
    <property type="entry name" value="PR_SET DOMAIN 13"/>
    <property type="match status" value="1"/>
</dbReference>
<keyword evidence="4" id="KW-0862">Zinc</keyword>
<evidence type="ECO:0000256" key="2">
    <source>
        <dbReference type="ARBA" id="ARBA00022737"/>
    </source>
</evidence>
<keyword evidence="9" id="KW-1185">Reference proteome</keyword>
<dbReference type="EMBL" id="JTDY01004137">
    <property type="protein sequence ID" value="KOB68539.1"/>
    <property type="molecule type" value="Genomic_DNA"/>
</dbReference>
<dbReference type="GO" id="GO:0000978">
    <property type="term" value="F:RNA polymerase II cis-regulatory region sequence-specific DNA binding"/>
    <property type="evidence" value="ECO:0007669"/>
    <property type="project" value="TreeGrafter"/>
</dbReference>
<dbReference type="PANTHER" id="PTHR24393">
    <property type="entry name" value="ZINC FINGER PROTEIN"/>
    <property type="match status" value="1"/>
</dbReference>
<gene>
    <name evidence="8" type="ORF">OBRU01_16934</name>
</gene>
<organism evidence="8 9">
    <name type="scientific">Operophtera brumata</name>
    <name type="common">Winter moth</name>
    <name type="synonym">Phalaena brumata</name>
    <dbReference type="NCBI Taxonomy" id="104452"/>
    <lineage>
        <taxon>Eukaryota</taxon>
        <taxon>Metazoa</taxon>
        <taxon>Ecdysozoa</taxon>
        <taxon>Arthropoda</taxon>
        <taxon>Hexapoda</taxon>
        <taxon>Insecta</taxon>
        <taxon>Pterygota</taxon>
        <taxon>Neoptera</taxon>
        <taxon>Endopterygota</taxon>
        <taxon>Lepidoptera</taxon>
        <taxon>Glossata</taxon>
        <taxon>Ditrysia</taxon>
        <taxon>Geometroidea</taxon>
        <taxon>Geometridae</taxon>
        <taxon>Larentiinae</taxon>
        <taxon>Operophtera</taxon>
    </lineage>
</organism>
<evidence type="ECO:0000259" key="7">
    <source>
        <dbReference type="PROSITE" id="PS50157"/>
    </source>
</evidence>
<keyword evidence="2" id="KW-0677">Repeat</keyword>
<proteinExistence type="predicted"/>
<comment type="caution">
    <text evidence="8">The sequence shown here is derived from an EMBL/GenBank/DDBJ whole genome shotgun (WGS) entry which is preliminary data.</text>
</comment>
<feature type="domain" description="C2H2-type" evidence="7">
    <location>
        <begin position="110"/>
        <end position="138"/>
    </location>
</feature>
<keyword evidence="5" id="KW-0539">Nucleus</keyword>
<dbReference type="GO" id="GO:0005634">
    <property type="term" value="C:nucleus"/>
    <property type="evidence" value="ECO:0007669"/>
    <property type="project" value="TreeGrafter"/>
</dbReference>
<evidence type="ECO:0000256" key="5">
    <source>
        <dbReference type="ARBA" id="ARBA00023242"/>
    </source>
</evidence>
<protein>
    <recommendedName>
        <fullName evidence="7">C2H2-type domain-containing protein</fullName>
    </recommendedName>
</protein>
<dbReference type="STRING" id="104452.A0A0L7KZT1"/>
<feature type="domain" description="C2H2-type" evidence="7">
    <location>
        <begin position="34"/>
        <end position="61"/>
    </location>
</feature>
<dbReference type="Proteomes" id="UP000037510">
    <property type="component" value="Unassembled WGS sequence"/>
</dbReference>
<evidence type="ECO:0000313" key="9">
    <source>
        <dbReference type="Proteomes" id="UP000037510"/>
    </source>
</evidence>
<keyword evidence="1" id="KW-0479">Metal-binding</keyword>
<dbReference type="GO" id="GO:0008270">
    <property type="term" value="F:zinc ion binding"/>
    <property type="evidence" value="ECO:0007669"/>
    <property type="project" value="UniProtKB-KW"/>
</dbReference>
<evidence type="ECO:0000256" key="1">
    <source>
        <dbReference type="ARBA" id="ARBA00022723"/>
    </source>
</evidence>
<evidence type="ECO:0000256" key="3">
    <source>
        <dbReference type="ARBA" id="ARBA00022771"/>
    </source>
</evidence>
<dbReference type="PROSITE" id="PS00028">
    <property type="entry name" value="ZINC_FINGER_C2H2_1"/>
    <property type="match status" value="2"/>
</dbReference>
<evidence type="ECO:0000256" key="6">
    <source>
        <dbReference type="PROSITE-ProRule" id="PRU00042"/>
    </source>
</evidence>
<name>A0A0L7KZT1_OPEBR</name>
<dbReference type="AlphaFoldDB" id="A0A0L7KZT1"/>
<dbReference type="PROSITE" id="PS50157">
    <property type="entry name" value="ZINC_FINGER_C2H2_2"/>
    <property type="match status" value="2"/>
</dbReference>
<evidence type="ECO:0000313" key="8">
    <source>
        <dbReference type="EMBL" id="KOB68539.1"/>
    </source>
</evidence>
<keyword evidence="3 6" id="KW-0863">Zinc-finger</keyword>
<dbReference type="GO" id="GO:0001228">
    <property type="term" value="F:DNA-binding transcription activator activity, RNA polymerase II-specific"/>
    <property type="evidence" value="ECO:0007669"/>
    <property type="project" value="TreeGrafter"/>
</dbReference>
<sequence>MKFVLTVLEILKYSNRSKSGLHNHNASAHETARAYCAACRAHFRTRTGLAHHLRTHSAHLTPHNKKRSNPRRQCAITSISCTSCGGLRETRSTFAILRCHIRTHTGERPLSCMHCDATFAHSAALYTHNKILHKHKPR</sequence>
<reference evidence="8 9" key="1">
    <citation type="journal article" date="2015" name="Genome Biol. Evol.">
        <title>The genome of winter moth (Operophtera brumata) provides a genomic perspective on sexual dimorphism and phenology.</title>
        <authorList>
            <person name="Derks M.F."/>
            <person name="Smit S."/>
            <person name="Salis L."/>
            <person name="Schijlen E."/>
            <person name="Bossers A."/>
            <person name="Mateman C."/>
            <person name="Pijl A.S."/>
            <person name="de Ridder D."/>
            <person name="Groenen M.A."/>
            <person name="Visser M.E."/>
            <person name="Megens H.J."/>
        </authorList>
    </citation>
    <scope>NUCLEOTIDE SEQUENCE [LARGE SCALE GENOMIC DNA]</scope>
    <source>
        <strain evidence="8">WM2013NL</strain>
        <tissue evidence="8">Head and thorax</tissue>
    </source>
</reference>
<accession>A0A0L7KZT1</accession>
<dbReference type="InterPro" id="IPR013087">
    <property type="entry name" value="Znf_C2H2_type"/>
</dbReference>
<dbReference type="SUPFAM" id="SSF57667">
    <property type="entry name" value="beta-beta-alpha zinc fingers"/>
    <property type="match status" value="1"/>
</dbReference>